<evidence type="ECO:0000313" key="7">
    <source>
        <dbReference type="Proteomes" id="UP000319980"/>
    </source>
</evidence>
<dbReference type="SMART" id="SM00267">
    <property type="entry name" value="GGDEF"/>
    <property type="match status" value="1"/>
</dbReference>
<dbReference type="GO" id="GO:0052621">
    <property type="term" value="F:diguanylate cyclase activity"/>
    <property type="evidence" value="ECO:0007669"/>
    <property type="project" value="UniProtKB-EC"/>
</dbReference>
<dbReference type="PROSITE" id="PS50887">
    <property type="entry name" value="GGDEF"/>
    <property type="match status" value="1"/>
</dbReference>
<protein>
    <recommendedName>
        <fullName evidence="2">diguanylate cyclase</fullName>
        <ecNumber evidence="2">2.7.7.65</ecNumber>
    </recommendedName>
</protein>
<dbReference type="Pfam" id="PF07695">
    <property type="entry name" value="7TMR-DISM_7TM"/>
    <property type="match status" value="1"/>
</dbReference>
<keyword evidence="4" id="KW-0812">Transmembrane</keyword>
<feature type="transmembrane region" description="Helical" evidence="4">
    <location>
        <begin position="374"/>
        <end position="392"/>
    </location>
</feature>
<dbReference type="GO" id="GO:0005886">
    <property type="term" value="C:plasma membrane"/>
    <property type="evidence" value="ECO:0007669"/>
    <property type="project" value="TreeGrafter"/>
</dbReference>
<reference evidence="6 7" key="1">
    <citation type="journal article" date="2008" name="Int. J. Syst. Evol. Microbiol.">
        <title>Luteimonas marina sp. nov., isolated from seawater.</title>
        <authorList>
            <person name="Baik K.S."/>
            <person name="Park S.C."/>
            <person name="Kim M.S."/>
            <person name="Kim E.M."/>
            <person name="Park C."/>
            <person name="Chun J."/>
            <person name="Seong C.N."/>
        </authorList>
    </citation>
    <scope>NUCLEOTIDE SEQUENCE [LARGE SCALE GENOMIC DNA]</scope>
    <source>
        <strain evidence="6 7">FR1330</strain>
    </source>
</reference>
<dbReference type="InterPro" id="IPR050469">
    <property type="entry name" value="Diguanylate_Cyclase"/>
</dbReference>
<dbReference type="FunFam" id="3.30.70.270:FF:000001">
    <property type="entry name" value="Diguanylate cyclase domain protein"/>
    <property type="match status" value="1"/>
</dbReference>
<dbReference type="SUPFAM" id="SSF55781">
    <property type="entry name" value="GAF domain-like"/>
    <property type="match status" value="1"/>
</dbReference>
<feature type="transmembrane region" description="Helical" evidence="4">
    <location>
        <begin position="181"/>
        <end position="204"/>
    </location>
</feature>
<dbReference type="InterPro" id="IPR043128">
    <property type="entry name" value="Rev_trsase/Diguanyl_cyclase"/>
</dbReference>
<dbReference type="OrthoDB" id="9803824at2"/>
<feature type="domain" description="GGDEF" evidence="5">
    <location>
        <begin position="606"/>
        <end position="739"/>
    </location>
</feature>
<evidence type="ECO:0000256" key="3">
    <source>
        <dbReference type="ARBA" id="ARBA00034247"/>
    </source>
</evidence>
<dbReference type="AlphaFoldDB" id="A0A5C5U656"/>
<evidence type="ECO:0000256" key="1">
    <source>
        <dbReference type="ARBA" id="ARBA00001946"/>
    </source>
</evidence>
<dbReference type="Proteomes" id="UP000319980">
    <property type="component" value="Unassembled WGS sequence"/>
</dbReference>
<dbReference type="Pfam" id="PF00990">
    <property type="entry name" value="GGDEF"/>
    <property type="match status" value="1"/>
</dbReference>
<dbReference type="PANTHER" id="PTHR45138:SF9">
    <property type="entry name" value="DIGUANYLATE CYCLASE DGCM-RELATED"/>
    <property type="match status" value="1"/>
</dbReference>
<sequence length="742" mass="80311">MHADGDSGGRALNSRPRSADGAHHEGLIAVCLALLLGLFAVAVAGVVPQESGVAVAIGTPVATSADVEGLPLRSAEGGRTSATLLRFDLPEGGGDGSRWVVRVERNAVESVWLQRGQWRSRQLGFFSPDGSEGVLPSSYVFPLPAGWTGPVEVELHALGSVRRTLHPRVMSETQATRLEQYGVAASAMIYASLFTIGLLALALFSAARDRLFLALFAFTLVALLTMAAVNGHLYQLPGLRAFAFWRLQGVSALALLLCAAWLQMLLQYADANQERPLRKRIVDYASLGLVAVAAVCLLNVPQVAIVLQHVQIVLFSLALLLGLGILVDAARRRVLMAWPLAVMAVLTLVGVVMVELSTRGHLLDTVLIRYGYQMGSVVGVAILSVGLIGRIGEYRHQRDRELLARADTERRMQREAARSDLVAELQAKLRMLPVGDTQWTAFRLLLDRLMPLLPVERCVVAARGYHGHDLLVVDPVECMEPVKTQVGKRELALKRQAANAIALQQPVTVEGQPSIVAIEAVVPLQIRAPAWGVLLLQRAGADGFTTEELSLASDFARLTLLHVDQAVAAVNLRRSAELDALTGSLNRRTIDQWLARTFSEGAREQQPASILFIDLDHFKSVNDRHGHACGDFCLRNVAMALRGALSEGDLFGRYGGEEFIAILPGRSGAAARVIAEQLRMAVENLHLDWSGQPLRLTVSVGVATRLEHEETPDAALERADRALYSAKAHGRNCVQVAPAVFS</sequence>
<feature type="transmembrane region" description="Helical" evidence="4">
    <location>
        <begin position="306"/>
        <end position="327"/>
    </location>
</feature>
<dbReference type="CDD" id="cd01949">
    <property type="entry name" value="GGDEF"/>
    <property type="match status" value="1"/>
</dbReference>
<dbReference type="GO" id="GO:0043709">
    <property type="term" value="P:cell adhesion involved in single-species biofilm formation"/>
    <property type="evidence" value="ECO:0007669"/>
    <property type="project" value="TreeGrafter"/>
</dbReference>
<dbReference type="InterPro" id="IPR011623">
    <property type="entry name" value="7TMR_DISM_rcpt_extracell_dom1"/>
</dbReference>
<feature type="transmembrane region" description="Helical" evidence="4">
    <location>
        <begin position="281"/>
        <end position="300"/>
    </location>
</feature>
<accession>A0A5C5U656</accession>
<dbReference type="RefSeq" id="WP_146386826.1">
    <property type="nucleotide sequence ID" value="NZ_VOHK01000003.1"/>
</dbReference>
<proteinExistence type="predicted"/>
<gene>
    <name evidence="6" type="ORF">FQY83_07890</name>
</gene>
<comment type="cofactor">
    <cofactor evidence="1">
        <name>Mg(2+)</name>
        <dbReference type="ChEBI" id="CHEBI:18420"/>
    </cofactor>
</comment>
<dbReference type="GO" id="GO:1902201">
    <property type="term" value="P:negative regulation of bacterial-type flagellum-dependent cell motility"/>
    <property type="evidence" value="ECO:0007669"/>
    <property type="project" value="TreeGrafter"/>
</dbReference>
<keyword evidence="4" id="KW-1133">Transmembrane helix</keyword>
<comment type="caution">
    <text evidence="6">The sequence shown here is derived from an EMBL/GenBank/DDBJ whole genome shotgun (WGS) entry which is preliminary data.</text>
</comment>
<dbReference type="SUPFAM" id="SSF55073">
    <property type="entry name" value="Nucleotide cyclase"/>
    <property type="match status" value="1"/>
</dbReference>
<keyword evidence="4" id="KW-0472">Membrane</keyword>
<dbReference type="PANTHER" id="PTHR45138">
    <property type="entry name" value="REGULATORY COMPONENTS OF SENSORY TRANSDUCTION SYSTEM"/>
    <property type="match status" value="1"/>
</dbReference>
<evidence type="ECO:0000256" key="4">
    <source>
        <dbReference type="SAM" id="Phobius"/>
    </source>
</evidence>
<evidence type="ECO:0000259" key="5">
    <source>
        <dbReference type="PROSITE" id="PS50887"/>
    </source>
</evidence>
<dbReference type="InterPro" id="IPR029787">
    <property type="entry name" value="Nucleotide_cyclase"/>
</dbReference>
<feature type="transmembrane region" description="Helical" evidence="4">
    <location>
        <begin position="249"/>
        <end position="269"/>
    </location>
</feature>
<dbReference type="NCBIfam" id="TIGR00254">
    <property type="entry name" value="GGDEF"/>
    <property type="match status" value="1"/>
</dbReference>
<feature type="transmembrane region" description="Helical" evidence="4">
    <location>
        <begin position="211"/>
        <end position="229"/>
    </location>
</feature>
<dbReference type="InterPro" id="IPR000160">
    <property type="entry name" value="GGDEF_dom"/>
</dbReference>
<dbReference type="EC" id="2.7.7.65" evidence="2"/>
<feature type="transmembrane region" description="Helical" evidence="4">
    <location>
        <begin position="334"/>
        <end position="354"/>
    </location>
</feature>
<name>A0A5C5U656_9GAMM</name>
<comment type="catalytic activity">
    <reaction evidence="3">
        <text>2 GTP = 3',3'-c-di-GMP + 2 diphosphate</text>
        <dbReference type="Rhea" id="RHEA:24898"/>
        <dbReference type="ChEBI" id="CHEBI:33019"/>
        <dbReference type="ChEBI" id="CHEBI:37565"/>
        <dbReference type="ChEBI" id="CHEBI:58805"/>
        <dbReference type="EC" id="2.7.7.65"/>
    </reaction>
</comment>
<keyword evidence="7" id="KW-1185">Reference proteome</keyword>
<dbReference type="EMBL" id="VOHK01000003">
    <property type="protein sequence ID" value="TWT21269.1"/>
    <property type="molecule type" value="Genomic_DNA"/>
</dbReference>
<organism evidence="6 7">
    <name type="scientific">Luteimonas marina</name>
    <dbReference type="NCBI Taxonomy" id="488485"/>
    <lineage>
        <taxon>Bacteria</taxon>
        <taxon>Pseudomonadati</taxon>
        <taxon>Pseudomonadota</taxon>
        <taxon>Gammaproteobacteria</taxon>
        <taxon>Lysobacterales</taxon>
        <taxon>Lysobacteraceae</taxon>
        <taxon>Luteimonas</taxon>
    </lineage>
</organism>
<dbReference type="Gene3D" id="3.30.70.270">
    <property type="match status" value="1"/>
</dbReference>
<feature type="transmembrane region" description="Helical" evidence="4">
    <location>
        <begin position="27"/>
        <end position="47"/>
    </location>
</feature>
<evidence type="ECO:0000313" key="6">
    <source>
        <dbReference type="EMBL" id="TWT21269.1"/>
    </source>
</evidence>
<evidence type="ECO:0000256" key="2">
    <source>
        <dbReference type="ARBA" id="ARBA00012528"/>
    </source>
</evidence>